<accession>A0ABD5VLS0</accession>
<name>A0ABD5VLS0_9EURY</name>
<reference evidence="2 3" key="1">
    <citation type="journal article" date="2019" name="Int. J. Syst. Evol. Microbiol.">
        <title>The Global Catalogue of Microorganisms (GCM) 10K type strain sequencing project: providing services to taxonomists for standard genome sequencing and annotation.</title>
        <authorList>
            <consortium name="The Broad Institute Genomics Platform"/>
            <consortium name="The Broad Institute Genome Sequencing Center for Infectious Disease"/>
            <person name="Wu L."/>
            <person name="Ma J."/>
        </authorList>
    </citation>
    <scope>NUCLEOTIDE SEQUENCE [LARGE SCALE GENOMIC DNA]</scope>
    <source>
        <strain evidence="2 3">GX26</strain>
    </source>
</reference>
<dbReference type="RefSeq" id="WP_336351363.1">
    <property type="nucleotide sequence ID" value="NZ_JAZAQL010000003.1"/>
</dbReference>
<gene>
    <name evidence="2" type="ORF">ACFQGB_16240</name>
</gene>
<protein>
    <recommendedName>
        <fullName evidence="1">DUF8014 domain-containing protein</fullName>
    </recommendedName>
</protein>
<dbReference type="EMBL" id="JBHSXN010000003">
    <property type="protein sequence ID" value="MFC6954414.1"/>
    <property type="molecule type" value="Genomic_DNA"/>
</dbReference>
<keyword evidence="3" id="KW-1185">Reference proteome</keyword>
<comment type="caution">
    <text evidence="2">The sequence shown here is derived from an EMBL/GenBank/DDBJ whole genome shotgun (WGS) entry which is preliminary data.</text>
</comment>
<evidence type="ECO:0000313" key="3">
    <source>
        <dbReference type="Proteomes" id="UP001596395"/>
    </source>
</evidence>
<feature type="domain" description="DUF8014" evidence="1">
    <location>
        <begin position="1"/>
        <end position="54"/>
    </location>
</feature>
<dbReference type="InterPro" id="IPR058327">
    <property type="entry name" value="DUF8014"/>
</dbReference>
<sequence>MPTCSEEDCERGAAFELHVPWAENRLVCAPHARVLARQDGVVADALPDASDELP</sequence>
<evidence type="ECO:0000259" key="1">
    <source>
        <dbReference type="Pfam" id="PF26046"/>
    </source>
</evidence>
<evidence type="ECO:0000313" key="2">
    <source>
        <dbReference type="EMBL" id="MFC6954414.1"/>
    </source>
</evidence>
<proteinExistence type="predicted"/>
<dbReference type="Proteomes" id="UP001596395">
    <property type="component" value="Unassembled WGS sequence"/>
</dbReference>
<dbReference type="Pfam" id="PF26046">
    <property type="entry name" value="DUF8014"/>
    <property type="match status" value="1"/>
</dbReference>
<dbReference type="AlphaFoldDB" id="A0ABD5VLS0"/>
<organism evidence="2 3">
    <name type="scientific">Halorubellus litoreus</name>
    <dbReference type="NCBI Taxonomy" id="755308"/>
    <lineage>
        <taxon>Archaea</taxon>
        <taxon>Methanobacteriati</taxon>
        <taxon>Methanobacteriota</taxon>
        <taxon>Stenosarchaea group</taxon>
        <taxon>Halobacteria</taxon>
        <taxon>Halobacteriales</taxon>
        <taxon>Halorubellaceae</taxon>
        <taxon>Halorubellus</taxon>
    </lineage>
</organism>